<sequence length="257" mass="29539">MQPLVSIITPMYNNANVIEKTIRSVLKQTYSNWELLLVDDASTDEIETVLKPYVDKDSRIKLFVHKNNEGAAKARNLGTKMAKGNYIAFLDADDLWESHKLQLQVAQLKSNNTDVCYGSYEWVDSNGKSLNKKVHVLKSLTYNKLLKANYIGNLTGIYNSEKLGKIYTKDLKKRQDWLLWLEALKRSEKPAVGIIKTIAYYRITEGSLSSNKTNLIKHNFNVYRIGLGFSFLKSVVYLIQFFNEHLLVKKRLIKPIT</sequence>
<dbReference type="STRING" id="1249933.SAMN04489797_1599"/>
<evidence type="ECO:0000259" key="1">
    <source>
        <dbReference type="Pfam" id="PF00535"/>
    </source>
</evidence>
<dbReference type="Gene3D" id="3.90.550.10">
    <property type="entry name" value="Spore Coat Polysaccharide Biosynthesis Protein SpsA, Chain A"/>
    <property type="match status" value="1"/>
</dbReference>
<evidence type="ECO:0000313" key="2">
    <source>
        <dbReference type="EMBL" id="SDS43715.1"/>
    </source>
</evidence>
<protein>
    <submittedName>
        <fullName evidence="2">Glycosyltransferase involved in cell wall bisynthesis</fullName>
    </submittedName>
</protein>
<keyword evidence="2" id="KW-0808">Transferase</keyword>
<dbReference type="InterPro" id="IPR001173">
    <property type="entry name" value="Glyco_trans_2-like"/>
</dbReference>
<keyword evidence="3" id="KW-1185">Reference proteome</keyword>
<feature type="domain" description="Glycosyltransferase 2-like" evidence="1">
    <location>
        <begin position="6"/>
        <end position="153"/>
    </location>
</feature>
<dbReference type="PANTHER" id="PTHR22916">
    <property type="entry name" value="GLYCOSYLTRANSFERASE"/>
    <property type="match status" value="1"/>
</dbReference>
<proteinExistence type="predicted"/>
<dbReference type="SUPFAM" id="SSF53448">
    <property type="entry name" value="Nucleotide-diphospho-sugar transferases"/>
    <property type="match status" value="1"/>
</dbReference>
<dbReference type="PANTHER" id="PTHR22916:SF3">
    <property type="entry name" value="UDP-GLCNAC:BETAGAL BETA-1,3-N-ACETYLGLUCOSAMINYLTRANSFERASE-LIKE PROTEIN 1"/>
    <property type="match status" value="1"/>
</dbReference>
<evidence type="ECO:0000313" key="3">
    <source>
        <dbReference type="Proteomes" id="UP000198963"/>
    </source>
</evidence>
<organism evidence="2 3">
    <name type="scientific">Winogradskyella sediminis</name>
    <dbReference type="NCBI Taxonomy" id="1382466"/>
    <lineage>
        <taxon>Bacteria</taxon>
        <taxon>Pseudomonadati</taxon>
        <taxon>Bacteroidota</taxon>
        <taxon>Flavobacteriia</taxon>
        <taxon>Flavobacteriales</taxon>
        <taxon>Flavobacteriaceae</taxon>
        <taxon>Winogradskyella</taxon>
    </lineage>
</organism>
<dbReference type="InterPro" id="IPR029044">
    <property type="entry name" value="Nucleotide-diphossugar_trans"/>
</dbReference>
<dbReference type="Pfam" id="PF00535">
    <property type="entry name" value="Glycos_transf_2"/>
    <property type="match status" value="1"/>
</dbReference>
<reference evidence="2 3" key="1">
    <citation type="submission" date="2016-10" db="EMBL/GenBank/DDBJ databases">
        <authorList>
            <person name="Varghese N."/>
            <person name="Submissions S."/>
        </authorList>
    </citation>
    <scope>NUCLEOTIDE SEQUENCE [LARGE SCALE GENOMIC DNA]</scope>
    <source>
        <strain evidence="2 3">RHA_55</strain>
    </source>
</reference>
<dbReference type="EMBL" id="LT629774">
    <property type="protein sequence ID" value="SDS43715.1"/>
    <property type="molecule type" value="Genomic_DNA"/>
</dbReference>
<dbReference type="AlphaFoldDB" id="A0A1H1S6V2"/>
<gene>
    <name evidence="2" type="ORF">SAMN04489797_1599</name>
</gene>
<accession>A0A1H1S6V2</accession>
<dbReference type="RefSeq" id="WP_092445943.1">
    <property type="nucleotide sequence ID" value="NZ_LT629774.1"/>
</dbReference>
<dbReference type="Proteomes" id="UP000198963">
    <property type="component" value="Chromosome I"/>
</dbReference>
<name>A0A1H1S6V2_9FLAO</name>
<dbReference type="GO" id="GO:0016758">
    <property type="term" value="F:hexosyltransferase activity"/>
    <property type="evidence" value="ECO:0007669"/>
    <property type="project" value="UniProtKB-ARBA"/>
</dbReference>